<organism evidence="5 6">
    <name type="scientific">Blautia obeum</name>
    <dbReference type="NCBI Taxonomy" id="40520"/>
    <lineage>
        <taxon>Bacteria</taxon>
        <taxon>Bacillati</taxon>
        <taxon>Bacillota</taxon>
        <taxon>Clostridia</taxon>
        <taxon>Lachnospirales</taxon>
        <taxon>Lachnospiraceae</taxon>
        <taxon>Blautia</taxon>
    </lineage>
</organism>
<evidence type="ECO:0000256" key="3">
    <source>
        <dbReference type="ARBA" id="ARBA00023014"/>
    </source>
</evidence>
<keyword evidence="1" id="KW-0479">Metal-binding</keyword>
<evidence type="ECO:0000256" key="1">
    <source>
        <dbReference type="ARBA" id="ARBA00022723"/>
    </source>
</evidence>
<dbReference type="SUPFAM" id="SSF54862">
    <property type="entry name" value="4Fe-4S ferredoxins"/>
    <property type="match status" value="1"/>
</dbReference>
<name>A0A174BU53_9FIRM</name>
<evidence type="ECO:0000313" key="6">
    <source>
        <dbReference type="Proteomes" id="UP000095409"/>
    </source>
</evidence>
<dbReference type="Pfam" id="PF04230">
    <property type="entry name" value="PS_pyruv_trans"/>
    <property type="match status" value="1"/>
</dbReference>
<dbReference type="EMBL" id="CYZD01000005">
    <property type="protein sequence ID" value="CUO04651.1"/>
    <property type="molecule type" value="Genomic_DNA"/>
</dbReference>
<dbReference type="Pfam" id="PF12838">
    <property type="entry name" value="Fer4_7"/>
    <property type="match status" value="1"/>
</dbReference>
<dbReference type="InterPro" id="IPR017896">
    <property type="entry name" value="4Fe4S_Fe-S-bd"/>
</dbReference>
<accession>A0A174BU53</accession>
<dbReference type="GO" id="GO:0051536">
    <property type="term" value="F:iron-sulfur cluster binding"/>
    <property type="evidence" value="ECO:0007669"/>
    <property type="project" value="UniProtKB-KW"/>
</dbReference>
<evidence type="ECO:0000259" key="4">
    <source>
        <dbReference type="PROSITE" id="PS51379"/>
    </source>
</evidence>
<keyword evidence="2" id="KW-0408">Iron</keyword>
<dbReference type="PROSITE" id="PS51379">
    <property type="entry name" value="4FE4S_FER_2"/>
    <property type="match status" value="2"/>
</dbReference>
<dbReference type="RefSeq" id="WP_055065982.1">
    <property type="nucleotide sequence ID" value="NZ_CYZD01000005.1"/>
</dbReference>
<gene>
    <name evidence="5" type="ORF">ERS852394_01371</name>
</gene>
<dbReference type="GO" id="GO:0046872">
    <property type="term" value="F:metal ion binding"/>
    <property type="evidence" value="ECO:0007669"/>
    <property type="project" value="UniProtKB-KW"/>
</dbReference>
<dbReference type="PANTHER" id="PTHR43193:SF2">
    <property type="entry name" value="POLYFERREDOXIN PROTEIN FWDF"/>
    <property type="match status" value="1"/>
</dbReference>
<dbReference type="PANTHER" id="PTHR43193">
    <property type="match status" value="1"/>
</dbReference>
<feature type="domain" description="4Fe-4S ferredoxin-type" evidence="4">
    <location>
        <begin position="411"/>
        <end position="440"/>
    </location>
</feature>
<protein>
    <submittedName>
        <fullName evidence="5">Ferredoxin</fullName>
    </submittedName>
</protein>
<proteinExistence type="predicted"/>
<dbReference type="PROSITE" id="PS00198">
    <property type="entry name" value="4FE4S_FER_1"/>
    <property type="match status" value="2"/>
</dbReference>
<feature type="domain" description="4Fe-4S ferredoxin-type" evidence="4">
    <location>
        <begin position="376"/>
        <end position="407"/>
    </location>
</feature>
<evidence type="ECO:0000313" key="5">
    <source>
        <dbReference type="EMBL" id="CUO04651.1"/>
    </source>
</evidence>
<dbReference type="Gene3D" id="3.30.70.20">
    <property type="match status" value="1"/>
</dbReference>
<dbReference type="Proteomes" id="UP000095409">
    <property type="component" value="Unassembled WGS sequence"/>
</dbReference>
<dbReference type="InterPro" id="IPR007345">
    <property type="entry name" value="Polysacch_pyruvyl_Trfase"/>
</dbReference>
<dbReference type="Pfam" id="PF04432">
    <property type="entry name" value="FrhB_FdhB_C"/>
    <property type="match status" value="1"/>
</dbReference>
<dbReference type="InterPro" id="IPR052977">
    <property type="entry name" value="Polyferredoxin-like_ET"/>
</dbReference>
<dbReference type="InterPro" id="IPR017900">
    <property type="entry name" value="4Fe4S_Fe_S_CS"/>
</dbReference>
<reference evidence="5 6" key="1">
    <citation type="submission" date="2015-09" db="EMBL/GenBank/DDBJ databases">
        <authorList>
            <consortium name="Pathogen Informatics"/>
        </authorList>
    </citation>
    <scope>NUCLEOTIDE SEQUENCE [LARGE SCALE GENOMIC DNA]</scope>
    <source>
        <strain evidence="5 6">2789STDY5608837</strain>
    </source>
</reference>
<keyword evidence="3" id="KW-0411">Iron-sulfur</keyword>
<sequence>MKIAITTWFHYQNYGTALQVYALSTFLNNQGNDVDVVNYIPDGQVVSLPQEKMIVNYLEKIKKKIVSRKNSVIELSDKSDKFNDFLTNIRFTNRCSCISDFEMLNGKYDVFIVGSDQIWSPLSYDVRYFFDYINNPGKLISYAPSIGVNSIQDKYIEKNMKKYISRFNKISCREKVGAEMIGKLVERDIEEVVDPTLLLSASEWKQELKLKQTEKQYLLVYFLGTNKKYWEKVYEVSKILNLSLKIIPVYEKDKMRAGVIDESIGPREFVEYFYNASFVCTDSFHGTAFSLIFNKKMLVFERFSNKEKENQNSRIYNILSKFNLKNRLYNESTYQHEIMEEINYQCVNEILTKERKKSENYLLNAIEAAGGSEIDKDNSVDRRNTPCCGCGACQYVCPVQAIKMDNSCGFKKASVNRKICLNCGKCVNVCPFIGRQESKKICDGKLLSYKDNDRAVLLRSSSGGIAYRIAYQGIISGCYIVGCKFNKEQLKAETILIKDKESINELQGSKYLQSSNFNQIIKKVQDADKNIILFGTPCQIAGIKKIFGDKKDIIYVDLICHGVPSQSVMSKYFEYLKRKYGFVKKNTDILFRDKKYGWEKRYISVFQEGKIYSEEKKKDPFYRLFESGFCYSNACYECRWRDKSNADIRIGDYWGGRFKGDASGVNMVVVMSQKGAMLIDEIKDYGQCENQNIMDYLSNQQTENVHKPVFYDSIISDLENESISIEEIISKYVLPIEKQIATERTLRKVKNKVQSLNILSRGIRNE</sequence>
<dbReference type="InterPro" id="IPR007525">
    <property type="entry name" value="FrhB_FdhB_C"/>
</dbReference>
<dbReference type="AlphaFoldDB" id="A0A174BU53"/>
<evidence type="ECO:0000256" key="2">
    <source>
        <dbReference type="ARBA" id="ARBA00023004"/>
    </source>
</evidence>